<evidence type="ECO:0000313" key="1">
    <source>
        <dbReference type="EMBL" id="GIX79926.1"/>
    </source>
</evidence>
<organism evidence="1 2">
    <name type="scientific">Caerostris extrusa</name>
    <name type="common">Bark spider</name>
    <name type="synonym">Caerostris bankana</name>
    <dbReference type="NCBI Taxonomy" id="172846"/>
    <lineage>
        <taxon>Eukaryota</taxon>
        <taxon>Metazoa</taxon>
        <taxon>Ecdysozoa</taxon>
        <taxon>Arthropoda</taxon>
        <taxon>Chelicerata</taxon>
        <taxon>Arachnida</taxon>
        <taxon>Araneae</taxon>
        <taxon>Araneomorphae</taxon>
        <taxon>Entelegynae</taxon>
        <taxon>Araneoidea</taxon>
        <taxon>Araneidae</taxon>
        <taxon>Caerostris</taxon>
    </lineage>
</organism>
<accession>A0AAV4N7F6</accession>
<reference evidence="1 2" key="1">
    <citation type="submission" date="2021-06" db="EMBL/GenBank/DDBJ databases">
        <title>Caerostris extrusa draft genome.</title>
        <authorList>
            <person name="Kono N."/>
            <person name="Arakawa K."/>
        </authorList>
    </citation>
    <scope>NUCLEOTIDE SEQUENCE [LARGE SCALE GENOMIC DNA]</scope>
</reference>
<keyword evidence="2" id="KW-1185">Reference proteome</keyword>
<gene>
    <name evidence="1" type="ORF">CEXT_279781</name>
</gene>
<comment type="caution">
    <text evidence="1">The sequence shown here is derived from an EMBL/GenBank/DDBJ whole genome shotgun (WGS) entry which is preliminary data.</text>
</comment>
<dbReference type="Proteomes" id="UP001054945">
    <property type="component" value="Unassembled WGS sequence"/>
</dbReference>
<evidence type="ECO:0000313" key="2">
    <source>
        <dbReference type="Proteomes" id="UP001054945"/>
    </source>
</evidence>
<dbReference type="EMBL" id="BPLR01002986">
    <property type="protein sequence ID" value="GIX79926.1"/>
    <property type="molecule type" value="Genomic_DNA"/>
</dbReference>
<sequence length="85" mass="9638">MFIPGLARQMSVFEENTEGYNKYRAPTLLGHAECERFGLKNRHPNGTIPAYDPAEQDAKRPRSIITQEFDSFPKSNDGGYISLFV</sequence>
<protein>
    <submittedName>
        <fullName evidence="1">Uncharacterized protein</fullName>
    </submittedName>
</protein>
<name>A0AAV4N7F6_CAEEX</name>
<dbReference type="AlphaFoldDB" id="A0AAV4N7F6"/>
<proteinExistence type="predicted"/>